<dbReference type="Gene3D" id="2.40.70.10">
    <property type="entry name" value="Acid Proteases"/>
    <property type="match status" value="1"/>
</dbReference>
<name>A0AA88VCX8_9ASTE</name>
<reference evidence="2" key="1">
    <citation type="submission" date="2022-12" db="EMBL/GenBank/DDBJ databases">
        <title>Draft genome assemblies for two species of Escallonia (Escalloniales).</title>
        <authorList>
            <person name="Chanderbali A."/>
            <person name="Dervinis C."/>
            <person name="Anghel I."/>
            <person name="Soltis D."/>
            <person name="Soltis P."/>
            <person name="Zapata F."/>
        </authorList>
    </citation>
    <scope>NUCLEOTIDE SEQUENCE</scope>
    <source>
        <strain evidence="2">UCBG64.0493</strain>
        <tissue evidence="2">Leaf</tissue>
    </source>
</reference>
<dbReference type="AlphaFoldDB" id="A0AA88VCX8"/>
<dbReference type="Proteomes" id="UP001188597">
    <property type="component" value="Unassembled WGS sequence"/>
</dbReference>
<sequence length="249" mass="28055">MHLCRSQRKKLPKGRRARRDEACSMHVARKTQEALVDTGATYNFMSPRVVEWLGLKPTKDKSWFTTVNAEERQTKGVVKNVDLRIGRWIGNVDFNIINMDELRVVLGMDFMEKSSTTLNPYCEVMAVTANKKAVEAKKTPACSSTLDKNGNFRLTYFATTVEAKASKMDRETMSKVAGRREAVQVAAQPPRFRCPRQKKVVQQLPPQAASQVAPLVPQVAAQPSRFRSPWRKMVVQAEASAMVVLTLAW</sequence>
<protein>
    <submittedName>
        <fullName evidence="2">Uncharacterized protein</fullName>
    </submittedName>
</protein>
<accession>A0AA88VCX8</accession>
<dbReference type="Pfam" id="PF13975">
    <property type="entry name" value="gag-asp_proteas"/>
    <property type="match status" value="1"/>
</dbReference>
<evidence type="ECO:0000256" key="1">
    <source>
        <dbReference type="SAM" id="MobiDB-lite"/>
    </source>
</evidence>
<dbReference type="PANTHER" id="PTHR12917:SF18">
    <property type="entry name" value="DNA DAMAGE-INDUCIBLE PROTEIN 1-LIKE"/>
    <property type="match status" value="1"/>
</dbReference>
<evidence type="ECO:0000313" key="2">
    <source>
        <dbReference type="EMBL" id="KAK3006461.1"/>
    </source>
</evidence>
<dbReference type="CDD" id="cd00303">
    <property type="entry name" value="retropepsin_like"/>
    <property type="match status" value="1"/>
</dbReference>
<dbReference type="PANTHER" id="PTHR12917">
    <property type="entry name" value="ASPARTYL PROTEASE DDI-RELATED"/>
    <property type="match status" value="1"/>
</dbReference>
<gene>
    <name evidence="2" type="ORF">RJ639_015699</name>
</gene>
<dbReference type="InterPro" id="IPR021109">
    <property type="entry name" value="Peptidase_aspartic_dom_sf"/>
</dbReference>
<proteinExistence type="predicted"/>
<comment type="caution">
    <text evidence="2">The sequence shown here is derived from an EMBL/GenBank/DDBJ whole genome shotgun (WGS) entry which is preliminary data.</text>
</comment>
<organism evidence="2 3">
    <name type="scientific">Escallonia herrerae</name>
    <dbReference type="NCBI Taxonomy" id="1293975"/>
    <lineage>
        <taxon>Eukaryota</taxon>
        <taxon>Viridiplantae</taxon>
        <taxon>Streptophyta</taxon>
        <taxon>Embryophyta</taxon>
        <taxon>Tracheophyta</taxon>
        <taxon>Spermatophyta</taxon>
        <taxon>Magnoliopsida</taxon>
        <taxon>eudicotyledons</taxon>
        <taxon>Gunneridae</taxon>
        <taxon>Pentapetalae</taxon>
        <taxon>asterids</taxon>
        <taxon>campanulids</taxon>
        <taxon>Escalloniales</taxon>
        <taxon>Escalloniaceae</taxon>
        <taxon>Escallonia</taxon>
    </lineage>
</organism>
<feature type="compositionally biased region" description="Basic residues" evidence="1">
    <location>
        <begin position="1"/>
        <end position="17"/>
    </location>
</feature>
<evidence type="ECO:0000313" key="3">
    <source>
        <dbReference type="Proteomes" id="UP001188597"/>
    </source>
</evidence>
<dbReference type="SUPFAM" id="SSF50630">
    <property type="entry name" value="Acid proteases"/>
    <property type="match status" value="1"/>
</dbReference>
<feature type="region of interest" description="Disordered" evidence="1">
    <location>
        <begin position="1"/>
        <end position="20"/>
    </location>
</feature>
<dbReference type="EMBL" id="JAVXUP010001989">
    <property type="protein sequence ID" value="KAK3006461.1"/>
    <property type="molecule type" value="Genomic_DNA"/>
</dbReference>
<keyword evidence="3" id="KW-1185">Reference proteome</keyword>